<evidence type="ECO:0000313" key="16">
    <source>
        <dbReference type="RefSeq" id="XP_018960502.2"/>
    </source>
</evidence>
<keyword evidence="4 14" id="KW-0812">Transmembrane</keyword>
<dbReference type="Pfam" id="PF13853">
    <property type="entry name" value="7tm_4"/>
    <property type="match status" value="1"/>
</dbReference>
<feature type="transmembrane region" description="Helical" evidence="14">
    <location>
        <begin position="270"/>
        <end position="289"/>
    </location>
</feature>
<dbReference type="PANTHER" id="PTHR26451">
    <property type="entry name" value="G_PROTEIN_RECEP_F1_2 DOMAIN-CONTAINING PROTEIN"/>
    <property type="match status" value="1"/>
</dbReference>
<dbReference type="GeneID" id="109091179"/>
<feature type="transmembrane region" description="Helical" evidence="14">
    <location>
        <begin position="139"/>
        <end position="160"/>
    </location>
</feature>
<evidence type="ECO:0000256" key="13">
    <source>
        <dbReference type="SAM" id="MobiDB-lite"/>
    </source>
</evidence>
<dbReference type="OrthoDB" id="6151005at2759"/>
<feature type="domain" description="G-protein coupled receptors family 1 profile" evidence="15">
    <location>
        <begin position="39"/>
        <end position="287"/>
    </location>
</feature>
<dbReference type="GO" id="GO:0005549">
    <property type="term" value="F:odorant binding"/>
    <property type="evidence" value="ECO:0007669"/>
    <property type="project" value="TreeGrafter"/>
</dbReference>
<evidence type="ECO:0000256" key="3">
    <source>
        <dbReference type="ARBA" id="ARBA00022606"/>
    </source>
</evidence>
<evidence type="ECO:0000256" key="5">
    <source>
        <dbReference type="ARBA" id="ARBA00022725"/>
    </source>
</evidence>
<dbReference type="InterPro" id="IPR017452">
    <property type="entry name" value="GPCR_Rhodpsn_7TM"/>
</dbReference>
<dbReference type="PROSITE" id="PS50262">
    <property type="entry name" value="G_PROTEIN_RECEP_F1_2"/>
    <property type="match status" value="1"/>
</dbReference>
<keyword evidence="3" id="KW-0716">Sensory transduction</keyword>
<keyword evidence="9" id="KW-1015">Disulfide bond</keyword>
<evidence type="ECO:0000256" key="12">
    <source>
        <dbReference type="ARBA" id="ARBA00023224"/>
    </source>
</evidence>
<reference evidence="16" key="1">
    <citation type="submission" date="2025-08" db="UniProtKB">
        <authorList>
            <consortium name="RefSeq"/>
        </authorList>
    </citation>
    <scope>IDENTIFICATION</scope>
    <source>
        <tissue evidence="16">Muscle</tissue>
    </source>
</reference>
<dbReference type="KEGG" id="ccar:109091179"/>
<dbReference type="GO" id="GO:0004984">
    <property type="term" value="F:olfactory receptor activity"/>
    <property type="evidence" value="ECO:0007669"/>
    <property type="project" value="InterPro"/>
</dbReference>
<name>A0A9Q9VCI0_CYPCA</name>
<dbReference type="FunFam" id="1.20.1070.10:FF:000024">
    <property type="entry name" value="Olfactory receptor"/>
    <property type="match status" value="1"/>
</dbReference>
<keyword evidence="5" id="KW-0552">Olfaction</keyword>
<dbReference type="InterPro" id="IPR000725">
    <property type="entry name" value="Olfact_rcpt"/>
</dbReference>
<evidence type="ECO:0000256" key="6">
    <source>
        <dbReference type="ARBA" id="ARBA00022989"/>
    </source>
</evidence>
<dbReference type="AlphaFoldDB" id="A0A9Q9VCI0"/>
<evidence type="ECO:0000259" key="15">
    <source>
        <dbReference type="PROSITE" id="PS50262"/>
    </source>
</evidence>
<evidence type="ECO:0000256" key="1">
    <source>
        <dbReference type="ARBA" id="ARBA00004651"/>
    </source>
</evidence>
<feature type="compositionally biased region" description="Basic and acidic residues" evidence="13">
    <location>
        <begin position="350"/>
        <end position="360"/>
    </location>
</feature>
<evidence type="ECO:0000256" key="9">
    <source>
        <dbReference type="ARBA" id="ARBA00023157"/>
    </source>
</evidence>
<keyword evidence="6 14" id="KW-1133">Transmembrane helix</keyword>
<feature type="transmembrane region" description="Helical" evidence="14">
    <location>
        <begin position="194"/>
        <end position="215"/>
    </location>
</feature>
<feature type="transmembrane region" description="Helical" evidence="14">
    <location>
        <begin position="23"/>
        <end position="46"/>
    </location>
</feature>
<evidence type="ECO:0000256" key="8">
    <source>
        <dbReference type="ARBA" id="ARBA00023136"/>
    </source>
</evidence>
<evidence type="ECO:0000256" key="2">
    <source>
        <dbReference type="ARBA" id="ARBA00022475"/>
    </source>
</evidence>
<dbReference type="PANTHER" id="PTHR26451:SF871">
    <property type="entry name" value="ODORANT RECEPTOR-RELATED"/>
    <property type="match status" value="1"/>
</dbReference>
<dbReference type="RefSeq" id="XP_018960502.2">
    <property type="nucleotide sequence ID" value="XM_019104957.2"/>
</dbReference>
<feature type="transmembrane region" description="Helical" evidence="14">
    <location>
        <begin position="236"/>
        <end position="258"/>
    </location>
</feature>
<evidence type="ECO:0000256" key="7">
    <source>
        <dbReference type="ARBA" id="ARBA00023040"/>
    </source>
</evidence>
<dbReference type="InterPro" id="IPR000276">
    <property type="entry name" value="GPCR_Rhodpsn"/>
</dbReference>
<feature type="transmembrane region" description="Helical" evidence="14">
    <location>
        <begin position="97"/>
        <end position="118"/>
    </location>
</feature>
<organism evidence="16">
    <name type="scientific">Cyprinus carpio</name>
    <name type="common">Common carp</name>
    <dbReference type="NCBI Taxonomy" id="7962"/>
    <lineage>
        <taxon>Eukaryota</taxon>
        <taxon>Metazoa</taxon>
        <taxon>Chordata</taxon>
        <taxon>Craniata</taxon>
        <taxon>Vertebrata</taxon>
        <taxon>Euteleostomi</taxon>
        <taxon>Actinopterygii</taxon>
        <taxon>Neopterygii</taxon>
        <taxon>Teleostei</taxon>
        <taxon>Ostariophysi</taxon>
        <taxon>Cypriniformes</taxon>
        <taxon>Cyprinidae</taxon>
        <taxon>Cyprininae</taxon>
        <taxon>Cyprinus</taxon>
    </lineage>
</organism>
<keyword evidence="12" id="KW-0807">Transducer</keyword>
<feature type="region of interest" description="Disordered" evidence="13">
    <location>
        <begin position="344"/>
        <end position="371"/>
    </location>
</feature>
<evidence type="ECO:0000256" key="10">
    <source>
        <dbReference type="ARBA" id="ARBA00023170"/>
    </source>
</evidence>
<dbReference type="InterPro" id="IPR052921">
    <property type="entry name" value="GPCR1_Superfamily_Member"/>
</dbReference>
<evidence type="ECO:0000256" key="14">
    <source>
        <dbReference type="SAM" id="Phobius"/>
    </source>
</evidence>
<dbReference type="Proteomes" id="UP001155660">
    <property type="component" value="Chromosome A21"/>
</dbReference>
<feature type="transmembrane region" description="Helical" evidence="14">
    <location>
        <begin position="58"/>
        <end position="77"/>
    </location>
</feature>
<dbReference type="GO" id="GO:0005886">
    <property type="term" value="C:plasma membrane"/>
    <property type="evidence" value="ECO:0007669"/>
    <property type="project" value="UniProtKB-SubCell"/>
</dbReference>
<keyword evidence="8 14" id="KW-0472">Membrane</keyword>
<dbReference type="GO" id="GO:0004930">
    <property type="term" value="F:G protein-coupled receptor activity"/>
    <property type="evidence" value="ECO:0007669"/>
    <property type="project" value="UniProtKB-KW"/>
</dbReference>
<dbReference type="SUPFAM" id="SSF81321">
    <property type="entry name" value="Family A G protein-coupled receptor-like"/>
    <property type="match status" value="1"/>
</dbReference>
<sequence>MDNMTYPVILTLMVPKETKSYRHVYFICFLALYVLILSINICLVMVILMEKALHEPMYIFLCHVCINGIYGATGFYPKILSDLILDSYVISFHMCALQTYVIYSFLLSEITILTVMSYDRYVAICKPLDYHSKLTKNTCVKLILFSWIVPSCICITAVLLSNLRPICKYHIDKLYCDNWSVVKLACVSSFVNNVFGYVITVMFFSFIVLIIVSYFKLISACKASLESRRKFWQTCLPHILSLINFTSAYFFDIMYSRYGSNDIPESLRNFLALELVIVPPVFNPLIYGLNITVVRKRVFTLCIQQKEPVPWADLEGDLLQYSHSEWPFHEGTVQASEIEDGPQAGILFGDEEKNPKRHSGDGPPGLGPCDN</sequence>
<proteinExistence type="predicted"/>
<gene>
    <name evidence="16" type="primary">LOC109091179</name>
</gene>
<accession>A0A9Q9VCI0</accession>
<keyword evidence="7" id="KW-0297">G-protein coupled receptor</keyword>
<protein>
    <submittedName>
        <fullName evidence="16">Olfactory receptor 52Z1-like</fullName>
    </submittedName>
</protein>
<keyword evidence="2" id="KW-1003">Cell membrane</keyword>
<dbReference type="PROSITE" id="PS00237">
    <property type="entry name" value="G_PROTEIN_RECEP_F1_1"/>
    <property type="match status" value="1"/>
</dbReference>
<keyword evidence="10" id="KW-0675">Receptor</keyword>
<evidence type="ECO:0000256" key="4">
    <source>
        <dbReference type="ARBA" id="ARBA00022692"/>
    </source>
</evidence>
<comment type="subcellular location">
    <subcellularLocation>
        <location evidence="1">Cell membrane</location>
        <topology evidence="1">Multi-pass membrane protein</topology>
    </subcellularLocation>
</comment>
<evidence type="ECO:0000256" key="11">
    <source>
        <dbReference type="ARBA" id="ARBA00023180"/>
    </source>
</evidence>
<keyword evidence="11" id="KW-0325">Glycoprotein</keyword>